<evidence type="ECO:0000259" key="1">
    <source>
        <dbReference type="Pfam" id="PF00535"/>
    </source>
</evidence>
<dbReference type="SUPFAM" id="SSF53448">
    <property type="entry name" value="Nucleotide-diphospho-sugar transferases"/>
    <property type="match status" value="1"/>
</dbReference>
<keyword evidence="2" id="KW-0328">Glycosyltransferase</keyword>
<evidence type="ECO:0000313" key="3">
    <source>
        <dbReference type="Proteomes" id="UP001319200"/>
    </source>
</evidence>
<dbReference type="CDD" id="cd00761">
    <property type="entry name" value="Glyco_tranf_GTA_type"/>
    <property type="match status" value="1"/>
</dbReference>
<dbReference type="PANTHER" id="PTHR22916">
    <property type="entry name" value="GLYCOSYLTRANSFERASE"/>
    <property type="match status" value="1"/>
</dbReference>
<dbReference type="EMBL" id="JAHESF010000042">
    <property type="protein sequence ID" value="MBT1700530.1"/>
    <property type="molecule type" value="Genomic_DNA"/>
</dbReference>
<dbReference type="GO" id="GO:0016758">
    <property type="term" value="F:hexosyltransferase activity"/>
    <property type="evidence" value="ECO:0007669"/>
    <property type="project" value="UniProtKB-ARBA"/>
</dbReference>
<dbReference type="EC" id="2.4.-.-" evidence="2"/>
<accession>A0AAP2DQ72</accession>
<dbReference type="Gene3D" id="3.90.550.10">
    <property type="entry name" value="Spore Coat Polysaccharide Biosynthesis Protein SpsA, Chain A"/>
    <property type="match status" value="1"/>
</dbReference>
<dbReference type="InterPro" id="IPR001173">
    <property type="entry name" value="Glyco_trans_2-like"/>
</dbReference>
<gene>
    <name evidence="2" type="ORF">KK083_26820</name>
</gene>
<dbReference type="RefSeq" id="WP_254169219.1">
    <property type="nucleotide sequence ID" value="NZ_JAHESF010000042.1"/>
</dbReference>
<evidence type="ECO:0000313" key="2">
    <source>
        <dbReference type="EMBL" id="MBT1700530.1"/>
    </source>
</evidence>
<dbReference type="Proteomes" id="UP001319200">
    <property type="component" value="Unassembled WGS sequence"/>
</dbReference>
<dbReference type="PANTHER" id="PTHR22916:SF3">
    <property type="entry name" value="UDP-GLCNAC:BETAGAL BETA-1,3-N-ACETYLGLUCOSAMINYLTRANSFERASE-LIKE PROTEIN 1"/>
    <property type="match status" value="1"/>
</dbReference>
<comment type="caution">
    <text evidence="2">The sequence shown here is derived from an EMBL/GenBank/DDBJ whole genome shotgun (WGS) entry which is preliminary data.</text>
</comment>
<sequence length="344" mass="39774">MAESLNHKKRLSVMLPVYKVEDYLEKGIRSLEAQDIPRDEYEIIVVNDGSPDNSREVVLRLMKEFSNIVLIDQVNKGVSMARNAALDRATGEYLLFIDPDDYVLENSFGRILETASRHDAQVTFLGYKFLEADGSERIEILYTDVAGRVFKGPEAYHISRGDGKTDPDRSVGILYKRSFINQFNLRYVANVPYLEDGEFLARLLCLAERCAFDGGSFYQRTTRPGSATNSTLFYTERATQGFILGAQNLIRFREKEKLDQHQKDFLNQPICKFILLVLIPRCSLSRLKEFRMAIKRLKDAGLSKCQLKDCNNYYRIEGWFYNVSPYLFFLHRILKTPLLRILRP</sequence>
<reference evidence="2 3" key="1">
    <citation type="submission" date="2021-05" db="EMBL/GenBank/DDBJ databases">
        <title>A Polyphasic approach of four new species of the genus Ohtaekwangia: Ohtaekwangia histidinii sp. nov., Ohtaekwangia cretensis sp. nov., Ohtaekwangia indiensis sp. nov., Ohtaekwangia reichenbachii sp. nov. from diverse environment.</title>
        <authorList>
            <person name="Octaviana S."/>
        </authorList>
    </citation>
    <scope>NUCLEOTIDE SEQUENCE [LARGE SCALE GENOMIC DNA]</scope>
    <source>
        <strain evidence="2 3">PWU4</strain>
    </source>
</reference>
<dbReference type="AlphaFoldDB" id="A0AAP2DQ72"/>
<keyword evidence="3" id="KW-1185">Reference proteome</keyword>
<protein>
    <submittedName>
        <fullName evidence="2">Glycosyltransferase</fullName>
        <ecNumber evidence="2">2.4.-.-</ecNumber>
    </submittedName>
</protein>
<name>A0AAP2DQ72_9BACT</name>
<feature type="domain" description="Glycosyltransferase 2-like" evidence="1">
    <location>
        <begin position="12"/>
        <end position="125"/>
    </location>
</feature>
<dbReference type="Pfam" id="PF00535">
    <property type="entry name" value="Glycos_transf_2"/>
    <property type="match status" value="1"/>
</dbReference>
<organism evidence="2 3">
    <name type="scientific">Chryseosolibacter histidini</name>
    <dbReference type="NCBI Taxonomy" id="2782349"/>
    <lineage>
        <taxon>Bacteria</taxon>
        <taxon>Pseudomonadati</taxon>
        <taxon>Bacteroidota</taxon>
        <taxon>Cytophagia</taxon>
        <taxon>Cytophagales</taxon>
        <taxon>Chryseotaleaceae</taxon>
        <taxon>Chryseosolibacter</taxon>
    </lineage>
</organism>
<dbReference type="InterPro" id="IPR029044">
    <property type="entry name" value="Nucleotide-diphossugar_trans"/>
</dbReference>
<proteinExistence type="predicted"/>
<keyword evidence="2" id="KW-0808">Transferase</keyword>